<name>A0ABD6A7E6_9EURY</name>
<dbReference type="Proteomes" id="UP001596547">
    <property type="component" value="Unassembled WGS sequence"/>
</dbReference>
<dbReference type="AlphaFoldDB" id="A0ABD6A7E6"/>
<protein>
    <submittedName>
        <fullName evidence="1">CopG family transcriptional regulator</fullName>
    </submittedName>
</protein>
<accession>A0ABD6A7E6</accession>
<reference evidence="1 2" key="1">
    <citation type="journal article" date="2019" name="Int. J. Syst. Evol. Microbiol.">
        <title>The Global Catalogue of Microorganisms (GCM) 10K type strain sequencing project: providing services to taxonomists for standard genome sequencing and annotation.</title>
        <authorList>
            <consortium name="The Broad Institute Genomics Platform"/>
            <consortium name="The Broad Institute Genome Sequencing Center for Infectious Disease"/>
            <person name="Wu L."/>
            <person name="Ma J."/>
        </authorList>
    </citation>
    <scope>NUCLEOTIDE SEQUENCE [LARGE SCALE GENOMIC DNA]</scope>
    <source>
        <strain evidence="1 2">PSR21</strain>
    </source>
</reference>
<dbReference type="EMBL" id="JBHTBF010000002">
    <property type="protein sequence ID" value="MFC7316488.1"/>
    <property type="molecule type" value="Genomic_DNA"/>
</dbReference>
<dbReference type="GeneID" id="79313793"/>
<comment type="caution">
    <text evidence="1">The sequence shown here is derived from an EMBL/GenBank/DDBJ whole genome shotgun (WGS) entry which is preliminary data.</text>
</comment>
<gene>
    <name evidence="1" type="ORF">ACFQPE_06705</name>
</gene>
<keyword evidence="2" id="KW-1185">Reference proteome</keyword>
<evidence type="ECO:0000313" key="2">
    <source>
        <dbReference type="Proteomes" id="UP001596547"/>
    </source>
</evidence>
<sequence>MRRYTLLCEEHLAREVESLAHEYGIRQEDVLRQLIVAGLESLEAGGGVELKTDGD</sequence>
<evidence type="ECO:0000313" key="1">
    <source>
        <dbReference type="EMBL" id="MFC7316488.1"/>
    </source>
</evidence>
<dbReference type="RefSeq" id="WP_276304255.1">
    <property type="nucleotide sequence ID" value="NZ_CP119992.1"/>
</dbReference>
<organism evidence="1 2">
    <name type="scientific">Halomarina halobia</name>
    <dbReference type="NCBI Taxonomy" id="3033386"/>
    <lineage>
        <taxon>Archaea</taxon>
        <taxon>Methanobacteriati</taxon>
        <taxon>Methanobacteriota</taxon>
        <taxon>Stenosarchaea group</taxon>
        <taxon>Halobacteria</taxon>
        <taxon>Halobacteriales</taxon>
        <taxon>Natronomonadaceae</taxon>
        <taxon>Halomarina</taxon>
    </lineage>
</organism>
<proteinExistence type="predicted"/>